<keyword evidence="3" id="KW-1185">Reference proteome</keyword>
<dbReference type="RefSeq" id="WP_187777055.1">
    <property type="nucleotide sequence ID" value="NZ_JBHTKP010000001.1"/>
</dbReference>
<protein>
    <submittedName>
        <fullName evidence="2">Uncharacterized protein</fullName>
    </submittedName>
</protein>
<sequence>MRQPGWMAGAALLAGLAMLSPAALAVGDEAATGEAACGAIARAVHEIGAAPQFHSRMVAQTPGRRRPVEEERFVIGDVVYANSPGAGRWVKLPLTKSDRNALEAGFLAHPLQNCREEGRQNLDGTAVRLFGYQQTLPKEAGESIALGRIWIAEADGRPRRYEGRHGEVSVLMQFDYENIAPPFRQ</sequence>
<gene>
    <name evidence="2" type="ORF">IBL25_02905</name>
</gene>
<name>A0ABR7R2B4_9PROT</name>
<reference evidence="2 3" key="1">
    <citation type="journal article" date="2009" name="Int. J. Syst. Evol. Microbiol.">
        <title>Transfer of Teichococcus ludipueritiae and Muricoccus roseus to the genus Roseomonas, as Roseomonas ludipueritiae comb. nov. and Roseomonas rosea comb. nov., respectively, and emended description of the genus Roseomonas.</title>
        <authorList>
            <person name="Sanchez-Porro C."/>
            <person name="Gallego V."/>
            <person name="Busse H.J."/>
            <person name="Kampfer P."/>
            <person name="Ventosa A."/>
        </authorList>
    </citation>
    <scope>NUCLEOTIDE SEQUENCE [LARGE SCALE GENOMIC DNA]</scope>
    <source>
        <strain evidence="2 3">DSM 14915</strain>
    </source>
</reference>
<evidence type="ECO:0000256" key="1">
    <source>
        <dbReference type="SAM" id="SignalP"/>
    </source>
</evidence>
<comment type="caution">
    <text evidence="2">The sequence shown here is derived from an EMBL/GenBank/DDBJ whole genome shotgun (WGS) entry which is preliminary data.</text>
</comment>
<dbReference type="Proteomes" id="UP000603940">
    <property type="component" value="Unassembled WGS sequence"/>
</dbReference>
<feature type="chain" id="PRO_5045596748" evidence="1">
    <location>
        <begin position="26"/>
        <end position="185"/>
    </location>
</feature>
<evidence type="ECO:0000313" key="2">
    <source>
        <dbReference type="EMBL" id="MBC9175895.1"/>
    </source>
</evidence>
<keyword evidence="1" id="KW-0732">Signal</keyword>
<evidence type="ECO:0000313" key="3">
    <source>
        <dbReference type="Proteomes" id="UP000603940"/>
    </source>
</evidence>
<organism evidence="2 3">
    <name type="scientific">Pseudoroseomonas ludipueritiae</name>
    <dbReference type="NCBI Taxonomy" id="198093"/>
    <lineage>
        <taxon>Bacteria</taxon>
        <taxon>Pseudomonadati</taxon>
        <taxon>Pseudomonadota</taxon>
        <taxon>Alphaproteobacteria</taxon>
        <taxon>Acetobacterales</taxon>
        <taxon>Acetobacteraceae</taxon>
        <taxon>Pseudoroseomonas</taxon>
    </lineage>
</organism>
<dbReference type="EMBL" id="JACTUZ010000005">
    <property type="protein sequence ID" value="MBC9175895.1"/>
    <property type="molecule type" value="Genomic_DNA"/>
</dbReference>
<proteinExistence type="predicted"/>
<feature type="signal peptide" evidence="1">
    <location>
        <begin position="1"/>
        <end position="25"/>
    </location>
</feature>
<accession>A0ABR7R2B4</accession>